<sequence length="1291" mass="140912">MAIILPWLQKALDSASSLWSYESYSLPDHNHHHHPPPRSNQQCELNLRRASVSAATFSLLHASSSAGTPLTNTPTSKLIPNLPVPSIPANSTILASTGTPFQPPCVTMPSPSPALIPSPTVANGIVHDATSNVTLELAVRDSPEFRAALCVFDDELDEVTKWIEGLHKAFKRNVDELTHNNSTISTTAKVLPIGVPGWLGDEAEGLVGSFSDAMITKTSLQAKLIDDLNENSLEPFQQFVREDVRDMRESRRNFDKVVEKYEAACAKHAAIPKSKEVSALREDDFQFYETRKMVIRQALDLACKVITFKANLNQLMTDTMLSAVMAHYDFYETSSEVFRGLKPAIDSLKSRITSFTTTKLEITRKCLEEEATSKCNPSGRGNAHALGLELTAMQISPTPNLAVIAVSSSGGKDTQSGITQVSRTAASAAQSNASLLNHSHEKEGYLFKRSSQKTSLVVPTWSRRYFLVKNGNFWYSIANTSGKNRGYVMSTSPVNVLLCNVRVAKDSDRRFCFEVYTSRKSFVLQAETEEDYLDWIETFQSAKYHATLSDRKIEYMMMNGVGPKTAALIQEGMETSLPRSIVSTTSVDDNTTNNNGAGTNTDDDTESDDDGEKLHKAVNSNAMILKTAKTEVVPSIAEEHSLTEPSTSAGPLAANSKPTVDSASEDTFTYNDQSLERKNDELHSLLKSVPISDHALDVYTCALQKENLMIQGRIFLTQNRICFHSNIVGFVTVLVISLSSVTAITRKSNPFFATIIVNGGDVAHTFKLFMRDDVRIAANLRTVWQNATNTINPMKVAELIQALNKNEVAGKKSGLENSGSGTDGAADSSDERSGANAGGSKGNIASVAGLQTVTDEYALPSNLTAPSSEPSCDCGEAHLEKKEIDVVLNMSARRLFEVLFSNNDVLGFNAKLHARRGNTGVVIPAFNADNEREVKYNIPVNNPMVKVTRADTYENQKITRREEFFVYVVQCQSKTPDVPYADAFAPMSRYCITWVSSTSARLVIHIGVKFMKNPMVKSLIKAAAMKGLQESSVSLITMLKEMATGGSGSGGAASTSANTGGSAHGNGASSSAATSSVVSATHMSSASSPASCSSTQSTLRNPYVSVGLGVCLALSLVVHIFTWWRETAVAKPSMIITSTASTPTVDNTLLGYDWKYNLLERSELGFSDPISYERTVTTFLSNHFNIQPNATFNTLLNANQETLRIARKYYTVPFHRSLHSTLSSAHISLQEVRRFCMATLRATQDMEKSIVKAWLSNWVAELLKQCGNEDSKKGEDCGGLEALVKDMDVVW</sequence>
<dbReference type="EMBL" id="QEAN01000121">
    <property type="protein sequence ID" value="TPX47180.1"/>
    <property type="molecule type" value="Genomic_DNA"/>
</dbReference>
<dbReference type="Pfam" id="PF16016">
    <property type="entry name" value="VASt"/>
    <property type="match status" value="1"/>
</dbReference>
<comment type="caution">
    <text evidence="9">The sequence shown here is derived from an EMBL/GenBank/DDBJ whole genome shotgun (WGS) entry which is preliminary data.</text>
</comment>
<dbReference type="InterPro" id="IPR004182">
    <property type="entry name" value="GRAM"/>
</dbReference>
<keyword evidence="4" id="KW-1133">Transmembrane helix</keyword>
<evidence type="ECO:0000259" key="8">
    <source>
        <dbReference type="PROSITE" id="PS51778"/>
    </source>
</evidence>
<dbReference type="GO" id="GO:0140268">
    <property type="term" value="C:endoplasmic reticulum-plasma membrane contact site"/>
    <property type="evidence" value="ECO:0007669"/>
    <property type="project" value="TreeGrafter"/>
</dbReference>
<dbReference type="SMART" id="SM00568">
    <property type="entry name" value="GRAM"/>
    <property type="match status" value="1"/>
</dbReference>
<dbReference type="InterPro" id="IPR004148">
    <property type="entry name" value="BAR_dom"/>
</dbReference>
<evidence type="ECO:0000313" key="9">
    <source>
        <dbReference type="EMBL" id="TPX47180.1"/>
    </source>
</evidence>
<protein>
    <submittedName>
        <fullName evidence="9">Uncharacterized protein</fullName>
    </submittedName>
</protein>
<comment type="similarity">
    <text evidence="2">Belongs to the YSP2 family.</text>
</comment>
<evidence type="ECO:0000256" key="5">
    <source>
        <dbReference type="ARBA" id="ARBA00023136"/>
    </source>
</evidence>
<dbReference type="Gene3D" id="1.20.1270.60">
    <property type="entry name" value="Arfaptin homology (AH) domain/BAR domain"/>
    <property type="match status" value="1"/>
</dbReference>
<dbReference type="PROSITE" id="PS50003">
    <property type="entry name" value="PH_DOMAIN"/>
    <property type="match status" value="1"/>
</dbReference>
<keyword evidence="10" id="KW-1185">Reference proteome</keyword>
<dbReference type="VEuPathDB" id="FungiDB:SeMB42_g03418"/>
<dbReference type="CDD" id="cd13250">
    <property type="entry name" value="PH_ACAP"/>
    <property type="match status" value="1"/>
</dbReference>
<feature type="domain" description="PH" evidence="7">
    <location>
        <begin position="439"/>
        <end position="544"/>
    </location>
</feature>
<accession>A0A507D8L1</accession>
<dbReference type="Pfam" id="PF16746">
    <property type="entry name" value="BAR_3"/>
    <property type="match status" value="1"/>
</dbReference>
<evidence type="ECO:0000256" key="2">
    <source>
        <dbReference type="ARBA" id="ARBA00006582"/>
    </source>
</evidence>
<evidence type="ECO:0000256" key="1">
    <source>
        <dbReference type="ARBA" id="ARBA00004167"/>
    </source>
</evidence>
<evidence type="ECO:0000259" key="7">
    <source>
        <dbReference type="PROSITE" id="PS50003"/>
    </source>
</evidence>
<feature type="compositionally biased region" description="Low complexity" evidence="6">
    <location>
        <begin position="818"/>
        <end position="827"/>
    </location>
</feature>
<keyword evidence="3" id="KW-0812">Transmembrane</keyword>
<dbReference type="InterPro" id="IPR011993">
    <property type="entry name" value="PH-like_dom_sf"/>
</dbReference>
<feature type="compositionally biased region" description="Low complexity" evidence="6">
    <location>
        <begin position="1052"/>
        <end position="1068"/>
    </location>
</feature>
<feature type="region of interest" description="Disordered" evidence="6">
    <location>
        <begin position="636"/>
        <end position="665"/>
    </location>
</feature>
<feature type="region of interest" description="Disordered" evidence="6">
    <location>
        <begin position="584"/>
        <end position="612"/>
    </location>
</feature>
<evidence type="ECO:0000256" key="3">
    <source>
        <dbReference type="ARBA" id="ARBA00022692"/>
    </source>
</evidence>
<reference evidence="9 10" key="1">
    <citation type="journal article" date="2019" name="Sci. Rep.">
        <title>Comparative genomics of chytrid fungi reveal insights into the obligate biotrophic and pathogenic lifestyle of Synchytrium endobioticum.</title>
        <authorList>
            <person name="van de Vossenberg B.T.L.H."/>
            <person name="Warris S."/>
            <person name="Nguyen H.D.T."/>
            <person name="van Gent-Pelzer M.P.E."/>
            <person name="Joly D.L."/>
            <person name="van de Geest H.C."/>
            <person name="Bonants P.J.M."/>
            <person name="Smith D.S."/>
            <person name="Levesque C.A."/>
            <person name="van der Lee T.A.J."/>
        </authorList>
    </citation>
    <scope>NUCLEOTIDE SEQUENCE [LARGE SCALE GENOMIC DNA]</scope>
    <source>
        <strain evidence="9 10">MB42</strain>
    </source>
</reference>
<feature type="domain" description="VASt" evidence="8">
    <location>
        <begin position="879"/>
        <end position="1047"/>
    </location>
</feature>
<dbReference type="GO" id="GO:0005789">
    <property type="term" value="C:endoplasmic reticulum membrane"/>
    <property type="evidence" value="ECO:0007669"/>
    <property type="project" value="TreeGrafter"/>
</dbReference>
<dbReference type="PANTHER" id="PTHR23319:SF4">
    <property type="entry name" value="GRAM DOMAIN CONTAINING 1B, ISOFORM E"/>
    <property type="match status" value="1"/>
</dbReference>
<dbReference type="GO" id="GO:0032366">
    <property type="term" value="P:intracellular sterol transport"/>
    <property type="evidence" value="ECO:0007669"/>
    <property type="project" value="TreeGrafter"/>
</dbReference>
<dbReference type="Gene3D" id="2.30.29.30">
    <property type="entry name" value="Pleckstrin-homology domain (PH domain)/Phosphotyrosine-binding domain (PTB)"/>
    <property type="match status" value="2"/>
</dbReference>
<organism evidence="9 10">
    <name type="scientific">Synchytrium endobioticum</name>
    <dbReference type="NCBI Taxonomy" id="286115"/>
    <lineage>
        <taxon>Eukaryota</taxon>
        <taxon>Fungi</taxon>
        <taxon>Fungi incertae sedis</taxon>
        <taxon>Chytridiomycota</taxon>
        <taxon>Chytridiomycota incertae sedis</taxon>
        <taxon>Chytridiomycetes</taxon>
        <taxon>Synchytriales</taxon>
        <taxon>Synchytriaceae</taxon>
        <taxon>Synchytrium</taxon>
    </lineage>
</organism>
<dbReference type="GO" id="GO:0120015">
    <property type="term" value="F:sterol transfer activity"/>
    <property type="evidence" value="ECO:0007669"/>
    <property type="project" value="TreeGrafter"/>
</dbReference>
<dbReference type="InterPro" id="IPR051482">
    <property type="entry name" value="Cholesterol_transport"/>
</dbReference>
<dbReference type="GO" id="GO:0032934">
    <property type="term" value="F:sterol binding"/>
    <property type="evidence" value="ECO:0007669"/>
    <property type="project" value="TreeGrafter"/>
</dbReference>
<evidence type="ECO:0000256" key="4">
    <source>
        <dbReference type="ARBA" id="ARBA00022989"/>
    </source>
</evidence>
<comment type="subcellular location">
    <subcellularLocation>
        <location evidence="1">Membrane</location>
        <topology evidence="1">Single-pass membrane protein</topology>
    </subcellularLocation>
</comment>
<dbReference type="Proteomes" id="UP000317494">
    <property type="component" value="Unassembled WGS sequence"/>
</dbReference>
<dbReference type="STRING" id="286115.A0A507D8L1"/>
<dbReference type="Pfam" id="PF02893">
    <property type="entry name" value="GRAM"/>
    <property type="match status" value="1"/>
</dbReference>
<gene>
    <name evidence="9" type="ORF">SeMB42_g03418</name>
</gene>
<feature type="compositionally biased region" description="Low complexity" evidence="6">
    <location>
        <begin position="584"/>
        <end position="600"/>
    </location>
</feature>
<dbReference type="PROSITE" id="PS51778">
    <property type="entry name" value="VAST"/>
    <property type="match status" value="1"/>
</dbReference>
<evidence type="ECO:0000256" key="6">
    <source>
        <dbReference type="SAM" id="MobiDB-lite"/>
    </source>
</evidence>
<dbReference type="InterPro" id="IPR031968">
    <property type="entry name" value="VASt"/>
</dbReference>
<evidence type="ECO:0000313" key="10">
    <source>
        <dbReference type="Proteomes" id="UP000317494"/>
    </source>
</evidence>
<proteinExistence type="inferred from homology"/>
<dbReference type="SUPFAM" id="SSF103657">
    <property type="entry name" value="BAR/IMD domain-like"/>
    <property type="match status" value="1"/>
</dbReference>
<feature type="compositionally biased region" description="Polar residues" evidence="6">
    <location>
        <begin position="656"/>
        <end position="665"/>
    </location>
</feature>
<feature type="region of interest" description="Disordered" evidence="6">
    <location>
        <begin position="811"/>
        <end position="841"/>
    </location>
</feature>
<dbReference type="InterPro" id="IPR001849">
    <property type="entry name" value="PH_domain"/>
</dbReference>
<dbReference type="InterPro" id="IPR027267">
    <property type="entry name" value="AH/BAR_dom_sf"/>
</dbReference>
<name>A0A507D8L1_9FUNG</name>
<dbReference type="SUPFAM" id="SSF50729">
    <property type="entry name" value="PH domain-like"/>
    <property type="match status" value="1"/>
</dbReference>
<dbReference type="SMART" id="SM00233">
    <property type="entry name" value="PH"/>
    <property type="match status" value="1"/>
</dbReference>
<dbReference type="Pfam" id="PF00169">
    <property type="entry name" value="PH"/>
    <property type="match status" value="1"/>
</dbReference>
<feature type="compositionally biased region" description="Acidic residues" evidence="6">
    <location>
        <begin position="601"/>
        <end position="611"/>
    </location>
</feature>
<keyword evidence="5" id="KW-0472">Membrane</keyword>
<dbReference type="GO" id="GO:0005886">
    <property type="term" value="C:plasma membrane"/>
    <property type="evidence" value="ECO:0007669"/>
    <property type="project" value="TreeGrafter"/>
</dbReference>
<dbReference type="PANTHER" id="PTHR23319">
    <property type="entry name" value="GRAM DOMAIN CONTAINING 1B, ISOFORM E"/>
    <property type="match status" value="1"/>
</dbReference>
<feature type="region of interest" description="Disordered" evidence="6">
    <location>
        <begin position="1049"/>
        <end position="1068"/>
    </location>
</feature>